<dbReference type="AlphaFoldDB" id="A0A4U6TPK9"/>
<gene>
    <name evidence="1" type="ORF">SEVIR_7G013500v2</name>
</gene>
<dbReference type="EMBL" id="CM016558">
    <property type="protein sequence ID" value="TKW03264.1"/>
    <property type="molecule type" value="Genomic_DNA"/>
</dbReference>
<evidence type="ECO:0000313" key="1">
    <source>
        <dbReference type="EMBL" id="TKW03264.1"/>
    </source>
</evidence>
<reference evidence="1" key="1">
    <citation type="submission" date="2019-03" db="EMBL/GenBank/DDBJ databases">
        <title>WGS assembly of Setaria viridis.</title>
        <authorList>
            <person name="Huang P."/>
            <person name="Jenkins J."/>
            <person name="Grimwood J."/>
            <person name="Barry K."/>
            <person name="Healey A."/>
            <person name="Mamidi S."/>
            <person name="Sreedasyam A."/>
            <person name="Shu S."/>
            <person name="Feldman M."/>
            <person name="Wu J."/>
            <person name="Yu Y."/>
            <person name="Chen C."/>
            <person name="Johnson J."/>
            <person name="Rokhsar D."/>
            <person name="Baxter I."/>
            <person name="Schmutz J."/>
            <person name="Brutnell T."/>
            <person name="Kellogg E."/>
        </authorList>
    </citation>
    <scope>NUCLEOTIDE SEQUENCE [LARGE SCALE GENOMIC DNA]</scope>
</reference>
<proteinExistence type="predicted"/>
<organism evidence="1 2">
    <name type="scientific">Setaria viridis</name>
    <name type="common">Green bristlegrass</name>
    <name type="synonym">Setaria italica subsp. viridis</name>
    <dbReference type="NCBI Taxonomy" id="4556"/>
    <lineage>
        <taxon>Eukaryota</taxon>
        <taxon>Viridiplantae</taxon>
        <taxon>Streptophyta</taxon>
        <taxon>Embryophyta</taxon>
        <taxon>Tracheophyta</taxon>
        <taxon>Spermatophyta</taxon>
        <taxon>Magnoliopsida</taxon>
        <taxon>Liliopsida</taxon>
        <taxon>Poales</taxon>
        <taxon>Poaceae</taxon>
        <taxon>PACMAD clade</taxon>
        <taxon>Panicoideae</taxon>
        <taxon>Panicodae</taxon>
        <taxon>Paniceae</taxon>
        <taxon>Cenchrinae</taxon>
        <taxon>Setaria</taxon>
    </lineage>
</organism>
<sequence>MDVSEFGLILFRLCGVRWMDIGAWKFELSEFIFNMDVKWMYLNFLGCECPGACVDQPGSMVGSSFSDCGVCWMDMDVWKFELSVFEFIFNMDVKWIYVLSLS</sequence>
<dbReference type="Gramene" id="TKW03264">
    <property type="protein sequence ID" value="TKW03264"/>
    <property type="gene ID" value="SEVIR_7G013500v2"/>
</dbReference>
<evidence type="ECO:0000313" key="2">
    <source>
        <dbReference type="Proteomes" id="UP000298652"/>
    </source>
</evidence>
<accession>A0A4U6TPK9</accession>
<name>A0A4U6TPK9_SETVI</name>
<dbReference type="Proteomes" id="UP000298652">
    <property type="component" value="Chromosome 7"/>
</dbReference>
<protein>
    <submittedName>
        <fullName evidence="1">Uncharacterized protein</fullName>
    </submittedName>
</protein>
<keyword evidence="2" id="KW-1185">Reference proteome</keyword>